<proteinExistence type="predicted"/>
<sequence>MARKEALRGDSAIGEPFADLGVRTERRLIGVLGVFWFSDRDLVTAADDGVCRGGDLRWASQLQKYELVGGFEDAADREEDLSVEDMLDDRGLAIIGVRVFRNSVYATGGVIGVFRASSFLIKSILAENSGLSCSSDGNTSDLEVSSGAKVGFDATGILGRVGLRISNSRTVQLSSRKNRTARYTEAVLAEDEVNSNVCMRDRSPGYVWSKSGPRGTVVSGVDT</sequence>
<gene>
    <name evidence="1" type="ORF">LOY88_006037</name>
</gene>
<reference evidence="1" key="1">
    <citation type="journal article" date="2022" name="bioRxiv">
        <title>Population genetic analysis of Ophidiomyces ophidiicola, the causative agent of snake fungal disease, indicates recent introductions to the USA.</title>
        <authorList>
            <person name="Ladner J.T."/>
            <person name="Palmer J.M."/>
            <person name="Ettinger C.L."/>
            <person name="Stajich J.E."/>
            <person name="Farrell T.M."/>
            <person name="Glorioso B.M."/>
            <person name="Lawson B."/>
            <person name="Price S.J."/>
            <person name="Stengle A.G."/>
            <person name="Grear D.A."/>
            <person name="Lorch J.M."/>
        </authorList>
    </citation>
    <scope>NUCLEOTIDE SEQUENCE</scope>
    <source>
        <strain evidence="1">NWHC 24266-5</strain>
    </source>
</reference>
<accession>A0ACB8UPW1</accession>
<protein>
    <submittedName>
        <fullName evidence="1">Uncharacterized protein</fullName>
    </submittedName>
</protein>
<dbReference type="EMBL" id="JALBCA010000125">
    <property type="protein sequence ID" value="KAI2382416.1"/>
    <property type="molecule type" value="Genomic_DNA"/>
</dbReference>
<organism evidence="1">
    <name type="scientific">Ophidiomyces ophidiicola</name>
    <dbReference type="NCBI Taxonomy" id="1387563"/>
    <lineage>
        <taxon>Eukaryota</taxon>
        <taxon>Fungi</taxon>
        <taxon>Dikarya</taxon>
        <taxon>Ascomycota</taxon>
        <taxon>Pezizomycotina</taxon>
        <taxon>Eurotiomycetes</taxon>
        <taxon>Eurotiomycetidae</taxon>
        <taxon>Onygenales</taxon>
        <taxon>Onygenaceae</taxon>
        <taxon>Ophidiomyces</taxon>
    </lineage>
</organism>
<evidence type="ECO:0000313" key="1">
    <source>
        <dbReference type="EMBL" id="KAI2382416.1"/>
    </source>
</evidence>
<comment type="caution">
    <text evidence="1">The sequence shown here is derived from an EMBL/GenBank/DDBJ whole genome shotgun (WGS) entry which is preliminary data.</text>
</comment>
<name>A0ACB8UPW1_9EURO</name>